<evidence type="ECO:0000313" key="1">
    <source>
        <dbReference type="EMBL" id="NUU90327.1"/>
    </source>
</evidence>
<accession>A0A6M2EY33</accession>
<organism evidence="1">
    <name type="scientific">Populus davidiana</name>
    <dbReference type="NCBI Taxonomy" id="266767"/>
    <lineage>
        <taxon>Eukaryota</taxon>
        <taxon>Viridiplantae</taxon>
        <taxon>Streptophyta</taxon>
        <taxon>Embryophyta</taxon>
        <taxon>Tracheophyta</taxon>
        <taxon>Spermatophyta</taxon>
        <taxon>Magnoliopsida</taxon>
        <taxon>eudicotyledons</taxon>
        <taxon>Gunneridae</taxon>
        <taxon>Pentapetalae</taxon>
        <taxon>rosids</taxon>
        <taxon>fabids</taxon>
        <taxon>Malpighiales</taxon>
        <taxon>Salicaceae</taxon>
        <taxon>Saliceae</taxon>
        <taxon>Populus</taxon>
    </lineage>
</organism>
<protein>
    <submittedName>
        <fullName evidence="1">Uncharacterized protein</fullName>
    </submittedName>
</protein>
<proteinExistence type="predicted"/>
<sequence>MTGCATLCMRRKKREKKYAQERGFLDQGEVVVWRDFRPPHVSEAILKLYIQYMMSEHFVQWSRSDAENQNKRTHGSFTMYISGIILFVSHAKQMATIFKRKPRLRDLFVETHMRNDDC</sequence>
<reference evidence="1" key="1">
    <citation type="submission" date="2020-03" db="EMBL/GenBank/DDBJ databases">
        <authorList>
            <person name="Zhang R."/>
        </authorList>
    </citation>
    <scope>NUCLEOTIDE SEQUENCE</scope>
</reference>
<dbReference type="AlphaFoldDB" id="A0A6M2EY33"/>
<dbReference type="EMBL" id="GILB01009994">
    <property type="protein sequence ID" value="NUU90327.1"/>
    <property type="molecule type" value="Transcribed_RNA"/>
</dbReference>
<name>A0A6M2EY33_9ROSI</name>